<accession>A0A3N1NED9</accession>
<evidence type="ECO:0000256" key="7">
    <source>
        <dbReference type="ARBA" id="ARBA00047989"/>
    </source>
</evidence>
<dbReference type="PANTHER" id="PTHR30616">
    <property type="entry name" value="UNCHARACTERIZED PROTEIN YFIH"/>
    <property type="match status" value="1"/>
</dbReference>
<dbReference type="OrthoDB" id="4279at2"/>
<gene>
    <name evidence="11" type="ORF">EDC38_3157</name>
</gene>
<evidence type="ECO:0000256" key="2">
    <source>
        <dbReference type="ARBA" id="ARBA00007353"/>
    </source>
</evidence>
<keyword evidence="4" id="KW-0479">Metal-binding</keyword>
<evidence type="ECO:0000256" key="10">
    <source>
        <dbReference type="RuleBase" id="RU361274"/>
    </source>
</evidence>
<comment type="caution">
    <text evidence="11">The sequence shown here is derived from an EMBL/GenBank/DDBJ whole genome shotgun (WGS) entry which is preliminary data.</text>
</comment>
<comment type="catalytic activity">
    <reaction evidence="1">
        <text>inosine + phosphate = alpha-D-ribose 1-phosphate + hypoxanthine</text>
        <dbReference type="Rhea" id="RHEA:27646"/>
        <dbReference type="ChEBI" id="CHEBI:17368"/>
        <dbReference type="ChEBI" id="CHEBI:17596"/>
        <dbReference type="ChEBI" id="CHEBI:43474"/>
        <dbReference type="ChEBI" id="CHEBI:57720"/>
        <dbReference type="EC" id="2.4.2.1"/>
    </reaction>
    <physiologicalReaction direction="left-to-right" evidence="1">
        <dbReference type="Rhea" id="RHEA:27647"/>
    </physiologicalReaction>
</comment>
<evidence type="ECO:0000313" key="12">
    <source>
        <dbReference type="Proteomes" id="UP000273643"/>
    </source>
</evidence>
<dbReference type="Gene3D" id="3.60.140.10">
    <property type="entry name" value="CNF1/YfiH-like putative cysteine hydrolases"/>
    <property type="match status" value="1"/>
</dbReference>
<evidence type="ECO:0000256" key="1">
    <source>
        <dbReference type="ARBA" id="ARBA00000553"/>
    </source>
</evidence>
<keyword evidence="3" id="KW-0808">Transferase</keyword>
<organism evidence="11 12">
    <name type="scientific">Marinimicrobium koreense</name>
    <dbReference type="NCBI Taxonomy" id="306545"/>
    <lineage>
        <taxon>Bacteria</taxon>
        <taxon>Pseudomonadati</taxon>
        <taxon>Pseudomonadota</taxon>
        <taxon>Gammaproteobacteria</taxon>
        <taxon>Cellvibrionales</taxon>
        <taxon>Cellvibrionaceae</taxon>
        <taxon>Marinimicrobium</taxon>
    </lineage>
</organism>
<evidence type="ECO:0000256" key="8">
    <source>
        <dbReference type="ARBA" id="ARBA00048968"/>
    </source>
</evidence>
<dbReference type="GO" id="GO:0016787">
    <property type="term" value="F:hydrolase activity"/>
    <property type="evidence" value="ECO:0007669"/>
    <property type="project" value="UniProtKB-KW"/>
</dbReference>
<evidence type="ECO:0000256" key="9">
    <source>
        <dbReference type="ARBA" id="ARBA00049893"/>
    </source>
</evidence>
<evidence type="ECO:0000256" key="5">
    <source>
        <dbReference type="ARBA" id="ARBA00022801"/>
    </source>
</evidence>
<dbReference type="CDD" id="cd16833">
    <property type="entry name" value="YfiH"/>
    <property type="match status" value="1"/>
</dbReference>
<keyword evidence="12" id="KW-1185">Reference proteome</keyword>
<name>A0A3N1NED9_9GAMM</name>
<evidence type="ECO:0000256" key="6">
    <source>
        <dbReference type="ARBA" id="ARBA00022833"/>
    </source>
</evidence>
<comment type="catalytic activity">
    <reaction evidence="7">
        <text>adenosine + H2O + H(+) = inosine + NH4(+)</text>
        <dbReference type="Rhea" id="RHEA:24408"/>
        <dbReference type="ChEBI" id="CHEBI:15377"/>
        <dbReference type="ChEBI" id="CHEBI:15378"/>
        <dbReference type="ChEBI" id="CHEBI:16335"/>
        <dbReference type="ChEBI" id="CHEBI:17596"/>
        <dbReference type="ChEBI" id="CHEBI:28938"/>
        <dbReference type="EC" id="3.5.4.4"/>
    </reaction>
    <physiologicalReaction direction="left-to-right" evidence="7">
        <dbReference type="Rhea" id="RHEA:24409"/>
    </physiologicalReaction>
</comment>
<sequence length="253" mass="27754">MSELEFIRPDWPAPERVRAAITTRQGGVSEGPYAQFNLALHVGDDASAVQRNRALLQAELGLEREPQWLEQIHGTAVVEAQDDGRVLTADGCHTKQPGLACAVLTADCLPVLLCNQQGTRVAAVHAGWRGLAQGVLAAAVARFSEPSAQLLAYLGPALSQPHFEVGVEVLEAFFEQARNEAHNEAIAQAFQPGQKPMHFQGDLYVLARAELEALGVTAVYGGDFCTYRDRERFYSYRRDRDTGRMASLIWINP</sequence>
<dbReference type="Proteomes" id="UP000273643">
    <property type="component" value="Unassembled WGS sequence"/>
</dbReference>
<dbReference type="SUPFAM" id="SSF64438">
    <property type="entry name" value="CNF1/YfiH-like putative cysteine hydrolases"/>
    <property type="match status" value="1"/>
</dbReference>
<dbReference type="RefSeq" id="WP_123639510.1">
    <property type="nucleotide sequence ID" value="NZ_RJUK01000004.1"/>
</dbReference>
<evidence type="ECO:0000313" key="11">
    <source>
        <dbReference type="EMBL" id="ROQ17042.1"/>
    </source>
</evidence>
<comment type="similarity">
    <text evidence="2 10">Belongs to the purine nucleoside phosphorylase YfiH/LACC1 family.</text>
</comment>
<dbReference type="GO" id="GO:0017061">
    <property type="term" value="F:S-methyl-5-thioadenosine phosphorylase activity"/>
    <property type="evidence" value="ECO:0007669"/>
    <property type="project" value="UniProtKB-EC"/>
</dbReference>
<keyword evidence="5" id="KW-0378">Hydrolase</keyword>
<dbReference type="PANTHER" id="PTHR30616:SF2">
    <property type="entry name" value="PURINE NUCLEOSIDE PHOSPHORYLASE LACC1"/>
    <property type="match status" value="1"/>
</dbReference>
<evidence type="ECO:0000256" key="4">
    <source>
        <dbReference type="ARBA" id="ARBA00022723"/>
    </source>
</evidence>
<evidence type="ECO:0000256" key="3">
    <source>
        <dbReference type="ARBA" id="ARBA00022679"/>
    </source>
</evidence>
<dbReference type="NCBIfam" id="TIGR00726">
    <property type="entry name" value="peptidoglycan editing factor PgeF"/>
    <property type="match status" value="1"/>
</dbReference>
<protein>
    <recommendedName>
        <fullName evidence="10">Purine nucleoside phosphorylase</fullName>
    </recommendedName>
</protein>
<comment type="catalytic activity">
    <reaction evidence="8">
        <text>adenosine + phosphate = alpha-D-ribose 1-phosphate + adenine</text>
        <dbReference type="Rhea" id="RHEA:27642"/>
        <dbReference type="ChEBI" id="CHEBI:16335"/>
        <dbReference type="ChEBI" id="CHEBI:16708"/>
        <dbReference type="ChEBI" id="CHEBI:43474"/>
        <dbReference type="ChEBI" id="CHEBI:57720"/>
        <dbReference type="EC" id="2.4.2.1"/>
    </reaction>
    <physiologicalReaction direction="left-to-right" evidence="8">
        <dbReference type="Rhea" id="RHEA:27643"/>
    </physiologicalReaction>
</comment>
<dbReference type="AlphaFoldDB" id="A0A3N1NED9"/>
<dbReference type="EMBL" id="RJUK01000004">
    <property type="protein sequence ID" value="ROQ17042.1"/>
    <property type="molecule type" value="Genomic_DNA"/>
</dbReference>
<reference evidence="11 12" key="1">
    <citation type="submission" date="2018-11" db="EMBL/GenBank/DDBJ databases">
        <title>Genomic Encyclopedia of Type Strains, Phase IV (KMG-IV): sequencing the most valuable type-strain genomes for metagenomic binning, comparative biology and taxonomic classification.</title>
        <authorList>
            <person name="Goeker M."/>
        </authorList>
    </citation>
    <scope>NUCLEOTIDE SEQUENCE [LARGE SCALE GENOMIC DNA]</scope>
    <source>
        <strain evidence="11 12">DSM 16974</strain>
    </source>
</reference>
<dbReference type="InterPro" id="IPR011324">
    <property type="entry name" value="Cytotoxic_necrot_fac-like_cat"/>
</dbReference>
<comment type="catalytic activity">
    <reaction evidence="9">
        <text>S-methyl-5'-thioadenosine + phosphate = 5-(methylsulfanyl)-alpha-D-ribose 1-phosphate + adenine</text>
        <dbReference type="Rhea" id="RHEA:11852"/>
        <dbReference type="ChEBI" id="CHEBI:16708"/>
        <dbReference type="ChEBI" id="CHEBI:17509"/>
        <dbReference type="ChEBI" id="CHEBI:43474"/>
        <dbReference type="ChEBI" id="CHEBI:58533"/>
        <dbReference type="EC" id="2.4.2.28"/>
    </reaction>
    <physiologicalReaction direction="left-to-right" evidence="9">
        <dbReference type="Rhea" id="RHEA:11853"/>
    </physiologicalReaction>
</comment>
<keyword evidence="6" id="KW-0862">Zinc</keyword>
<dbReference type="GO" id="GO:0005507">
    <property type="term" value="F:copper ion binding"/>
    <property type="evidence" value="ECO:0007669"/>
    <property type="project" value="TreeGrafter"/>
</dbReference>
<proteinExistence type="inferred from homology"/>
<dbReference type="InterPro" id="IPR003730">
    <property type="entry name" value="Cu_polyphenol_OxRdtase"/>
</dbReference>
<dbReference type="InterPro" id="IPR038371">
    <property type="entry name" value="Cu_polyphenol_OxRdtase_sf"/>
</dbReference>
<dbReference type="Pfam" id="PF02578">
    <property type="entry name" value="Cu-oxidase_4"/>
    <property type="match status" value="1"/>
</dbReference>